<protein>
    <submittedName>
        <fullName evidence="2">ABC-type glycine betaine substrate binding-like protein</fullName>
    </submittedName>
</protein>
<dbReference type="GO" id="GO:0022857">
    <property type="term" value="F:transmembrane transporter activity"/>
    <property type="evidence" value="ECO:0007669"/>
    <property type="project" value="InterPro"/>
</dbReference>
<name>C8XT80_9BACT</name>
<proteinExistence type="predicted"/>
<dbReference type="SUPFAM" id="SSF53850">
    <property type="entry name" value="Periplasmic binding protein-like II"/>
    <property type="match status" value="1"/>
</dbReference>
<dbReference type="CDD" id="cd13613">
    <property type="entry name" value="PBP2_Opu_like_2"/>
    <property type="match status" value="1"/>
</dbReference>
<evidence type="ECO:0000259" key="1">
    <source>
        <dbReference type="Pfam" id="PF04069"/>
    </source>
</evidence>
<dbReference type="GO" id="GO:0043190">
    <property type="term" value="C:ATP-binding cassette (ABC) transporter complex"/>
    <property type="evidence" value="ECO:0007669"/>
    <property type="project" value="InterPro"/>
</dbReference>
<dbReference type="Gene3D" id="3.40.190.120">
    <property type="entry name" value="Osmoprotection protein (prox), domain 2"/>
    <property type="match status" value="1"/>
</dbReference>
<feature type="domain" description="ABC-type glycine betaine transport system substrate-binding" evidence="1">
    <location>
        <begin position="2"/>
        <end position="262"/>
    </location>
</feature>
<sequence length="266" mass="29466">MIGAKNFTEQVVLGELLAQEIEASGAGPVERRFWLAGSYLCQQALISGRIDGYVEYTGTALTAILKQPLDRDAARVNATVARLYQQRYGVTVGPGLGFEDTFAMVVRGEEARRLGLRTISDVAKVSPPMRLGVGYEFAERPDGLQGLSAAYRLRFAGEPRTMELGLLYRALGAHQVDIVAGNSTDGAIQALGLIALEDDRHYFPPYEAVPLVRDDALRRWPQIRVAMDRLAGKVNERDMRTMNFAVESRHRDVGQVVREFRARKGL</sequence>
<reference evidence="2" key="1">
    <citation type="journal article" date="2009" name="ACS Chem. Biol.">
        <title>Natural products from environmental DNA hosted in Ralstonia metallidurans.</title>
        <authorList>
            <person name="Craig J.W."/>
            <person name="Chang F.Y."/>
            <person name="Brady S.F."/>
        </authorList>
    </citation>
    <scope>NUCLEOTIDE SEQUENCE</scope>
</reference>
<dbReference type="EMBL" id="FJ151552">
    <property type="protein sequence ID" value="ACI04473.1"/>
    <property type="molecule type" value="Genomic_DNA"/>
</dbReference>
<dbReference type="Pfam" id="PF04069">
    <property type="entry name" value="OpuAC"/>
    <property type="match status" value="1"/>
</dbReference>
<organism evidence="2">
    <name type="scientific">uncultured bacterium RM57</name>
    <dbReference type="NCBI Taxonomy" id="561246"/>
    <lineage>
        <taxon>Bacteria</taxon>
        <taxon>environmental samples</taxon>
    </lineage>
</organism>
<dbReference type="AlphaFoldDB" id="C8XT80"/>
<dbReference type="Gene3D" id="3.40.190.10">
    <property type="entry name" value="Periplasmic binding protein-like II"/>
    <property type="match status" value="1"/>
</dbReference>
<accession>C8XT80</accession>
<evidence type="ECO:0000313" key="2">
    <source>
        <dbReference type="EMBL" id="ACI04473.1"/>
    </source>
</evidence>
<dbReference type="InterPro" id="IPR007210">
    <property type="entry name" value="ABC_Gly_betaine_transp_sub-bd"/>
</dbReference>